<evidence type="ECO:0000313" key="1">
    <source>
        <dbReference type="EMBL" id="KKL72095.1"/>
    </source>
</evidence>
<proteinExistence type="predicted"/>
<gene>
    <name evidence="1" type="ORF">LCGC14_2088360</name>
</gene>
<organism evidence="1">
    <name type="scientific">marine sediment metagenome</name>
    <dbReference type="NCBI Taxonomy" id="412755"/>
    <lineage>
        <taxon>unclassified sequences</taxon>
        <taxon>metagenomes</taxon>
        <taxon>ecological metagenomes</taxon>
    </lineage>
</organism>
<comment type="caution">
    <text evidence="1">The sequence shown here is derived from an EMBL/GenBank/DDBJ whole genome shotgun (WGS) entry which is preliminary data.</text>
</comment>
<sequence>MLSHIFLILWYLTMGHGGIFVPEELLPRIPAEWRTYAARCPALRPRRGFHSHGGDMTTKTDPTPEVCIGCDNAWGASKLVPFRVTFDDGKTAIVDYCADCALMADDSPQILSIEAVKI</sequence>
<reference evidence="1" key="1">
    <citation type="journal article" date="2015" name="Nature">
        <title>Complex archaea that bridge the gap between prokaryotes and eukaryotes.</title>
        <authorList>
            <person name="Spang A."/>
            <person name="Saw J.H."/>
            <person name="Jorgensen S.L."/>
            <person name="Zaremba-Niedzwiedzka K."/>
            <person name="Martijn J."/>
            <person name="Lind A.E."/>
            <person name="van Eijk R."/>
            <person name="Schleper C."/>
            <person name="Guy L."/>
            <person name="Ettema T.J."/>
        </authorList>
    </citation>
    <scope>NUCLEOTIDE SEQUENCE</scope>
</reference>
<accession>A0A0F9GRP2</accession>
<dbReference type="AlphaFoldDB" id="A0A0F9GRP2"/>
<protein>
    <submittedName>
        <fullName evidence="1">Uncharacterized protein</fullName>
    </submittedName>
</protein>
<dbReference type="EMBL" id="LAZR01025379">
    <property type="protein sequence ID" value="KKL72095.1"/>
    <property type="molecule type" value="Genomic_DNA"/>
</dbReference>
<name>A0A0F9GRP2_9ZZZZ</name>